<gene>
    <name evidence="2" type="ORF">IAG44_00715</name>
</gene>
<evidence type="ECO:0000313" key="3">
    <source>
        <dbReference type="Proteomes" id="UP000516052"/>
    </source>
</evidence>
<evidence type="ECO:0008006" key="4">
    <source>
        <dbReference type="Google" id="ProtNLM"/>
    </source>
</evidence>
<dbReference type="Proteomes" id="UP000516052">
    <property type="component" value="Chromosome"/>
</dbReference>
<feature type="compositionally biased region" description="Low complexity" evidence="1">
    <location>
        <begin position="43"/>
        <end position="53"/>
    </location>
</feature>
<reference evidence="2 3" key="1">
    <citation type="submission" date="2020-08" db="EMBL/GenBank/DDBJ databases">
        <title>A novel species.</title>
        <authorList>
            <person name="Gao J."/>
        </authorList>
    </citation>
    <scope>NUCLEOTIDE SEQUENCE [LARGE SCALE GENOMIC DNA]</scope>
    <source>
        <strain evidence="2 3">CRXT-G-22</strain>
    </source>
</reference>
<feature type="region of interest" description="Disordered" evidence="1">
    <location>
        <begin position="38"/>
        <end position="62"/>
    </location>
</feature>
<feature type="compositionally biased region" description="Basic residues" evidence="1">
    <location>
        <begin position="13"/>
        <end position="23"/>
    </location>
</feature>
<accession>A0A7H0I5R7</accession>
<protein>
    <recommendedName>
        <fullName evidence="4">Hydrolase</fullName>
    </recommendedName>
</protein>
<dbReference type="RefSeq" id="WP_187745176.1">
    <property type="nucleotide sequence ID" value="NZ_CP060828.1"/>
</dbReference>
<feature type="region of interest" description="Disordered" evidence="1">
    <location>
        <begin position="1"/>
        <end position="23"/>
    </location>
</feature>
<dbReference type="KEGG" id="sroi:IAG44_00715"/>
<evidence type="ECO:0000313" key="2">
    <source>
        <dbReference type="EMBL" id="QNP68133.1"/>
    </source>
</evidence>
<dbReference type="EMBL" id="CP060828">
    <property type="protein sequence ID" value="QNP68133.1"/>
    <property type="molecule type" value="Genomic_DNA"/>
</dbReference>
<keyword evidence="3" id="KW-1185">Reference proteome</keyword>
<proteinExistence type="predicted"/>
<sequence>MGAFGRGEGGHALRARGGRSRGGRARVLAVAADDGRGDQRITAASARAPSSSGAGTGHFLAEEAPGPLTEALLEFLV</sequence>
<organism evidence="2 3">
    <name type="scientific">Streptomyces roseirectus</name>
    <dbReference type="NCBI Taxonomy" id="2768066"/>
    <lineage>
        <taxon>Bacteria</taxon>
        <taxon>Bacillati</taxon>
        <taxon>Actinomycetota</taxon>
        <taxon>Actinomycetes</taxon>
        <taxon>Kitasatosporales</taxon>
        <taxon>Streptomycetaceae</taxon>
        <taxon>Streptomyces</taxon>
    </lineage>
</organism>
<dbReference type="AlphaFoldDB" id="A0A7H0I5R7"/>
<name>A0A7H0I5R7_9ACTN</name>
<evidence type="ECO:0000256" key="1">
    <source>
        <dbReference type="SAM" id="MobiDB-lite"/>
    </source>
</evidence>